<gene>
    <name evidence="7" type="ORF">C3E79_07920</name>
</gene>
<keyword evidence="3 6" id="KW-0812">Transmembrane</keyword>
<evidence type="ECO:0000256" key="3">
    <source>
        <dbReference type="ARBA" id="ARBA00022692"/>
    </source>
</evidence>
<dbReference type="Pfam" id="PF02104">
    <property type="entry name" value="SURF1"/>
    <property type="match status" value="1"/>
</dbReference>
<evidence type="ECO:0000256" key="6">
    <source>
        <dbReference type="RuleBase" id="RU363076"/>
    </source>
</evidence>
<dbReference type="AlphaFoldDB" id="A0A2S0WF58"/>
<keyword evidence="5 6" id="KW-0472">Membrane</keyword>
<dbReference type="InterPro" id="IPR045214">
    <property type="entry name" value="Surf1/Surf4"/>
</dbReference>
<keyword evidence="4 6" id="KW-1133">Transmembrane helix</keyword>
<dbReference type="PROSITE" id="PS50895">
    <property type="entry name" value="SURF1"/>
    <property type="match status" value="1"/>
</dbReference>
<dbReference type="RefSeq" id="WP_108404426.1">
    <property type="nucleotide sequence ID" value="NZ_CP026948.1"/>
</dbReference>
<dbReference type="CDD" id="cd06662">
    <property type="entry name" value="SURF1"/>
    <property type="match status" value="1"/>
</dbReference>
<sequence length="289" mass="31483">MRKTFLTPGWAIAAILVAAFSYFAFSFLAPWQLGKNERLVERNEHISAAFEHEPIPYAEVAPGGTLDPSDEWTRVTMTGHYLAEGEVLLRLRPVEKTPAFQVLTPFAVDGGPTFVVNRGWVPADKGGTVVPSYASAPPGTVTIAGMLRVDEPPHPSAPMTDQGHHMVYAISSAQVAEASGLPLAPSYLQLSPGEPGVLEAIPLPALETGNHLSYGLQWIAFGIMAPAGLIYFIVAEARERRRFAAEQDELRADIPAAGGPDPAVYARERYAHARRNPWSRAYDREEERG</sequence>
<reference evidence="8" key="1">
    <citation type="submission" date="2018-01" db="EMBL/GenBank/DDBJ databases">
        <authorList>
            <person name="Li J."/>
        </authorList>
    </citation>
    <scope>NUCLEOTIDE SEQUENCE [LARGE SCALE GENOMIC DNA]</scope>
    <source>
        <strain evidence="8">2184</strain>
    </source>
</reference>
<evidence type="ECO:0000256" key="2">
    <source>
        <dbReference type="ARBA" id="ARBA00007165"/>
    </source>
</evidence>
<keyword evidence="6" id="KW-1003">Cell membrane</keyword>
<dbReference type="EMBL" id="CP026948">
    <property type="protein sequence ID" value="AWB84417.1"/>
    <property type="molecule type" value="Genomic_DNA"/>
</dbReference>
<feature type="transmembrane region" description="Helical" evidence="6">
    <location>
        <begin position="214"/>
        <end position="234"/>
    </location>
</feature>
<dbReference type="PANTHER" id="PTHR23427:SF2">
    <property type="entry name" value="SURFEIT LOCUS PROTEIN 1"/>
    <property type="match status" value="1"/>
</dbReference>
<accession>A0A2S0WF58</accession>
<evidence type="ECO:0000256" key="4">
    <source>
        <dbReference type="ARBA" id="ARBA00022989"/>
    </source>
</evidence>
<comment type="subcellular location">
    <subcellularLocation>
        <location evidence="6">Cell membrane</location>
        <topology evidence="6">Multi-pass membrane protein</topology>
    </subcellularLocation>
    <subcellularLocation>
        <location evidence="1">Membrane</location>
    </subcellularLocation>
</comment>
<dbReference type="PANTHER" id="PTHR23427">
    <property type="entry name" value="SURFEIT LOCUS PROTEIN"/>
    <property type="match status" value="1"/>
</dbReference>
<proteinExistence type="inferred from homology"/>
<evidence type="ECO:0000256" key="1">
    <source>
        <dbReference type="ARBA" id="ARBA00004370"/>
    </source>
</evidence>
<feature type="transmembrane region" description="Helical" evidence="6">
    <location>
        <begin position="12"/>
        <end position="33"/>
    </location>
</feature>
<dbReference type="GO" id="GO:0005886">
    <property type="term" value="C:plasma membrane"/>
    <property type="evidence" value="ECO:0007669"/>
    <property type="project" value="UniProtKB-SubCell"/>
</dbReference>
<evidence type="ECO:0000313" key="7">
    <source>
        <dbReference type="EMBL" id="AWB84417.1"/>
    </source>
</evidence>
<dbReference type="Proteomes" id="UP000244754">
    <property type="component" value="Chromosome"/>
</dbReference>
<evidence type="ECO:0000313" key="8">
    <source>
        <dbReference type="Proteomes" id="UP000244754"/>
    </source>
</evidence>
<comment type="similarity">
    <text evidence="2 6">Belongs to the SURF1 family.</text>
</comment>
<organism evidence="7 8">
    <name type="scientific">Corynebacterium liangguodongii</name>
    <dbReference type="NCBI Taxonomy" id="2079535"/>
    <lineage>
        <taxon>Bacteria</taxon>
        <taxon>Bacillati</taxon>
        <taxon>Actinomycetota</taxon>
        <taxon>Actinomycetes</taxon>
        <taxon>Mycobacteriales</taxon>
        <taxon>Corynebacteriaceae</taxon>
        <taxon>Corynebacterium</taxon>
    </lineage>
</organism>
<evidence type="ECO:0000256" key="5">
    <source>
        <dbReference type="ARBA" id="ARBA00023136"/>
    </source>
</evidence>
<protein>
    <recommendedName>
        <fullName evidence="6">SURF1-like protein</fullName>
    </recommendedName>
</protein>
<dbReference type="InterPro" id="IPR002994">
    <property type="entry name" value="Surf1/Shy1"/>
</dbReference>
<keyword evidence="8" id="KW-1185">Reference proteome</keyword>
<dbReference type="OrthoDB" id="9807214at2"/>
<dbReference type="KEGG" id="clia:C3E79_07920"/>
<name>A0A2S0WF58_9CORY</name>